<protein>
    <submittedName>
        <fullName evidence="3">Uncharacterized protein</fullName>
    </submittedName>
</protein>
<evidence type="ECO:0000256" key="2">
    <source>
        <dbReference type="SAM" id="SignalP"/>
    </source>
</evidence>
<name>A0ABS7MG52_9SPHN</name>
<dbReference type="Gene3D" id="2.160.20.10">
    <property type="entry name" value="Single-stranded right-handed beta-helix, Pectin lyase-like"/>
    <property type="match status" value="1"/>
</dbReference>
<feature type="region of interest" description="Disordered" evidence="1">
    <location>
        <begin position="1990"/>
        <end position="2016"/>
    </location>
</feature>
<dbReference type="EMBL" id="JAILXK010000002">
    <property type="protein sequence ID" value="MBY4638002.1"/>
    <property type="molecule type" value="Genomic_DNA"/>
</dbReference>
<proteinExistence type="predicted"/>
<dbReference type="Proteomes" id="UP001166571">
    <property type="component" value="Unassembled WGS sequence"/>
</dbReference>
<accession>A0ABS7MG52</accession>
<feature type="signal peptide" evidence="2">
    <location>
        <begin position="1"/>
        <end position="38"/>
    </location>
</feature>
<sequence>MSASSNPSSARHGKHRLMTSCAVAAGMMALACGGPALAQVAGTGTFVSGGGAGSSIVDSGATNTTTVTLGSNQSIINWVPTDTAPTGGAIDFLPDGENLNFIGTGGYTVLNRFVDGGGGSLSRQIALNGTVNSYIGSTTGPRGGNIWFYNAGGILIGATGVINVGSLVLTSNDIDTTGGLLDPTDDSIRFRGASGGLSSITVNGSITAGNTLDPGSSYVAMVAPRIVQAGSVSVDGSAAFVAAEQADIRINGGLFDINVLVGAEGGTVITHSGTTTGPAHQQGDTDQSRIYMVAIPKNVAVGMLVSGNVGYQDAMSPQIEPDGAVRLSAGYNIVGGELDTTPVNGVAANITVTDTIFDSSVVAQASGAFVGGPLLPLAGMGPPINNPGPTADGRLVVLGDATFIGDASATLTVGATQQVGATGNMVVQSGGANGAAGTASVNVAEGGSLVTLGDLSVLANGVADSLTGDSEGGTASMNVAGNLTSNLVTVASQGSGAGNAAVGGTGTGGSASFTQTAGTTSVGSLVVAADGSGGMGDGTPGSGVGGSASITLTGGTIGAGDISATANGLGATGTTGSDEDMANIIPGGAGGTGRGGDVTITIDGTAVVSTTSVTASASGRGGDGGDFVNVFSFSGNPGPTGDGGDGIGGTATVNNFGGTTIAEDMVADTSGFGGDGGSSFFSSSSGGATGVGVGGTGGSGQGGVSTINLTAAVDPGVALSAFAQGAGGDGGQHNVGGTGGSGLGGLAQAIVDDFDAGDLGVTLDSRAVGGAGSDGRDGAGGNGGDAVGGVSLVLADGPNANVSVTQGNFLTFGSGGNGGNGALGFGASPAVSPSGGNGGSGTGGQLALIATDGGTVNLPAPTSGNILLESAGFGGNGGDGADGGFIDGSGGGNGGNGGAGIGGEVLLFGDGGTVTSNGNAIDIAAYGVSGTAGAGGAGTGTGVDGADGIVTEDEGGHVTLDAVGSPTGSPGFVGLGDTTIATNGTRAGRVVLRTGAGGTIELSSLDVQALGFADPTNNDLDEATSGIFLGTAGGSITSFGSVSLTTDGSVGVYATSDGYVDAGDDLVIQAGDQIDIRHDAREGTVPTIHAAGIFAATAGTSIAGAPGSILSADGTMTLDANGPTGTIVVDTLNGGSDIVMSSTSDASVEHAEAVNDFTATVGSFTTGLNSIITGGDITVTSPGAVDLGNSTAGGFVFVDGQSIAFNAIDAGDFVSLNATGTAPGAEGIAGGSITALGSIDLFGNSVSVASITGDNSMSAIGTGGSVAIDQADVAGLITVSAVGDVTGSYSAGGDIFLGSGANITASVNAAGGFPDPQNGDAPLAGNGFVDAAGDVALTDSSTAGMMGVNGDGSVTLTNATAGEDILVIAGTTANLTDVTAGDDIGVRANGDITIANATADASGIDGFELFFARGSGFTIGMGGGSSSLDGSDIVLASATGAVDAAGLSAGDDILISAATTIAVDGATTLGTGLNGGDSSIRTTGAATTLANIDAFSDVAVDSTDSVDMTGPVGAGRNIAITAAGPITGGSVAATGDVLLASSDGAIAIDGLSAGGTVDASGLSAAIAGSGALTFSNLVTDVGDATVQAGSLTIFSADVAGNAQFAATSGQMALTSITVGDTLGASALTTMFVDGAIAARSIALASADIDIGPSAQVGSAGLTDNLSLTNNSSDVQTFIGGTGTRAGYHLDADEMMRIFGTAIEIVAPDVQDVGSGSVGSAAPPDVIVDSFTVAGGTPGSNIGASGALTIRTPGKMRVIGNVQMTGLTANNSLNLFADDALEVILGQGSVRLDNGGVPTGMLNMASDDIIVATAAAIADVAAANSTDAIGARLAENDGIVLSDGALFTGGINAAVSGGFYVQNSGTSSDFDARRGFTFGTQGLNVDTLGSNVRVVINGVRLEANGQITGLDVLPLLSFNGSAPTAGTYDPRSTLNGCLIANPGVCGIFPPSSPESESDFPVQDVIEETSESDEDGEGNVLSAPLITMRDLDPLTGEPLLDDPVTGAGNDDLWTPTTE</sequence>
<dbReference type="InterPro" id="IPR012334">
    <property type="entry name" value="Pectin_lyas_fold"/>
</dbReference>
<keyword evidence="2" id="KW-0732">Signal</keyword>
<comment type="caution">
    <text evidence="3">The sequence shown here is derived from an EMBL/GenBank/DDBJ whole genome shotgun (WGS) entry which is preliminary data.</text>
</comment>
<evidence type="ECO:0000313" key="4">
    <source>
        <dbReference type="Proteomes" id="UP001166571"/>
    </source>
</evidence>
<dbReference type="RefSeq" id="WP_222137075.1">
    <property type="nucleotide sequence ID" value="NZ_JAILXK010000002.1"/>
</dbReference>
<feature type="chain" id="PRO_5045050361" evidence="2">
    <location>
        <begin position="39"/>
        <end position="2016"/>
    </location>
</feature>
<evidence type="ECO:0000313" key="3">
    <source>
        <dbReference type="EMBL" id="MBY4638002.1"/>
    </source>
</evidence>
<reference evidence="3" key="1">
    <citation type="submission" date="2021-08" db="EMBL/GenBank/DDBJ databases">
        <title>Sphingopyxis panaciterrulae sp. nov., isolated from the surface water of the Yellow Sea.</title>
        <authorList>
            <person name="Gao Z."/>
            <person name="Zhang D."/>
            <person name="Zhang A."/>
        </authorList>
    </citation>
    <scope>NUCLEOTIDE SEQUENCE</scope>
    <source>
        <strain evidence="3">XHP0097</strain>
    </source>
</reference>
<organism evidence="3 4">
    <name type="scientific">Sphingopyxis jiangsuensis</name>
    <dbReference type="NCBI Taxonomy" id="2871171"/>
    <lineage>
        <taxon>Bacteria</taxon>
        <taxon>Pseudomonadati</taxon>
        <taxon>Pseudomonadota</taxon>
        <taxon>Alphaproteobacteria</taxon>
        <taxon>Sphingomonadales</taxon>
        <taxon>Sphingomonadaceae</taxon>
        <taxon>Sphingopyxis</taxon>
    </lineage>
</organism>
<gene>
    <name evidence="3" type="ORF">K5P26_12710</name>
</gene>
<evidence type="ECO:0000256" key="1">
    <source>
        <dbReference type="SAM" id="MobiDB-lite"/>
    </source>
</evidence>
<keyword evidence="4" id="KW-1185">Reference proteome</keyword>